<sequence length="563" mass="63319">MVFVVDQISEFSVVRLIVMSLVVFDVLFLVVGLPSIVFARLGFQDLVFGVLTSMLSFIARRRLHSLLISFRLSFPLYSRISLQLSSHLWWLSLSPCLPLEKFYQISAGSALLYTGFFSRQWSEGPPPQPPRRSATEMNIRPVKETPKVCKTGPSSSLGTAKKIENREEEVSHRKHCTTCFKLDHEERDCLEAKAQRRALAAASEAKDNLKENQGSAHNRHKTWREFEFFQFSSSGQQGGRDRRNYNPERRYTHDHRRGQTGPGSENAYRCQARPRGGTDSGRSQHQSWERRDNYSRNYSNRQMIYREVQSKALAAGSRRRGSPGPQWEKNHESTISPAQIGTSIRGAPLQKENTDLTNHQTPNDAALPQEAVEEAMGELREVMTQYTICADPSESAARRERLKLAEKHGEIEQTVINMVRASLATQQENPPTEENVEPNERVLVKQRLGPPPSVNQRLGPLPMEMASDLPNAAPIVKRKLGRPPGPRRVAGSPKGIAGASVKKRLVQQTKPASSLATQQENPPTEENVEPNERVLTYLMQPPLSRGNWADHQGQGGWLEAPKA</sequence>
<name>A0A8S9RHF7_BRACR</name>
<keyword evidence="2" id="KW-0812">Transmembrane</keyword>
<evidence type="ECO:0000256" key="1">
    <source>
        <dbReference type="SAM" id="MobiDB-lite"/>
    </source>
</evidence>
<reference evidence="3" key="1">
    <citation type="submission" date="2019-12" db="EMBL/GenBank/DDBJ databases">
        <title>Genome sequencing and annotation of Brassica cretica.</title>
        <authorList>
            <person name="Studholme D.J."/>
            <person name="Sarris P."/>
        </authorList>
    </citation>
    <scope>NUCLEOTIDE SEQUENCE</scope>
    <source>
        <strain evidence="3">PFS-109/04</strain>
        <tissue evidence="3">Leaf</tissue>
    </source>
</reference>
<accession>A0A8S9RHF7</accession>
<proteinExistence type="predicted"/>
<keyword evidence="2" id="KW-0472">Membrane</keyword>
<dbReference type="AlphaFoldDB" id="A0A8S9RHF7"/>
<feature type="region of interest" description="Disordered" evidence="1">
    <location>
        <begin position="476"/>
        <end position="563"/>
    </location>
</feature>
<organism evidence="3 4">
    <name type="scientific">Brassica cretica</name>
    <name type="common">Mustard</name>
    <dbReference type="NCBI Taxonomy" id="69181"/>
    <lineage>
        <taxon>Eukaryota</taxon>
        <taxon>Viridiplantae</taxon>
        <taxon>Streptophyta</taxon>
        <taxon>Embryophyta</taxon>
        <taxon>Tracheophyta</taxon>
        <taxon>Spermatophyta</taxon>
        <taxon>Magnoliopsida</taxon>
        <taxon>eudicotyledons</taxon>
        <taxon>Gunneridae</taxon>
        <taxon>Pentapetalae</taxon>
        <taxon>rosids</taxon>
        <taxon>malvids</taxon>
        <taxon>Brassicales</taxon>
        <taxon>Brassicaceae</taxon>
        <taxon>Brassiceae</taxon>
        <taxon>Brassica</taxon>
    </lineage>
</organism>
<evidence type="ECO:0000313" key="3">
    <source>
        <dbReference type="EMBL" id="KAF3571847.1"/>
    </source>
</evidence>
<evidence type="ECO:0000256" key="2">
    <source>
        <dbReference type="SAM" id="Phobius"/>
    </source>
</evidence>
<keyword evidence="2" id="KW-1133">Transmembrane helix</keyword>
<feature type="region of interest" description="Disordered" evidence="1">
    <location>
        <begin position="229"/>
        <end position="295"/>
    </location>
</feature>
<comment type="caution">
    <text evidence="3">The sequence shown here is derived from an EMBL/GenBank/DDBJ whole genome shotgun (WGS) entry which is preliminary data.</text>
</comment>
<feature type="transmembrane region" description="Helical" evidence="2">
    <location>
        <begin position="12"/>
        <end position="31"/>
    </location>
</feature>
<evidence type="ECO:0000313" key="4">
    <source>
        <dbReference type="Proteomes" id="UP000712600"/>
    </source>
</evidence>
<protein>
    <submittedName>
        <fullName evidence="3">Uncharacterized protein</fullName>
    </submittedName>
</protein>
<feature type="compositionally biased region" description="Polar residues" evidence="1">
    <location>
        <begin position="333"/>
        <end position="342"/>
    </location>
</feature>
<gene>
    <name evidence="3" type="ORF">F2Q69_00061087</name>
</gene>
<dbReference type="EMBL" id="QGKX02000095">
    <property type="protein sequence ID" value="KAF3571847.1"/>
    <property type="molecule type" value="Genomic_DNA"/>
</dbReference>
<feature type="compositionally biased region" description="Basic and acidic residues" evidence="1">
    <location>
        <begin position="239"/>
        <end position="251"/>
    </location>
</feature>
<feature type="compositionally biased region" description="Polar residues" evidence="1">
    <location>
        <begin position="506"/>
        <end position="519"/>
    </location>
</feature>
<feature type="region of interest" description="Disordered" evidence="1">
    <location>
        <begin position="312"/>
        <end position="342"/>
    </location>
</feature>
<dbReference type="Proteomes" id="UP000712600">
    <property type="component" value="Unassembled WGS sequence"/>
</dbReference>